<name>D9PZB3_ACIS3</name>
<protein>
    <submittedName>
        <fullName evidence="1">Uncharacterized protein</fullName>
    </submittedName>
</protein>
<dbReference type="InParanoid" id="D9PZB3"/>
<dbReference type="EMBL" id="CP001742">
    <property type="protein sequence ID" value="ADL19900.1"/>
    <property type="molecule type" value="Genomic_DNA"/>
</dbReference>
<evidence type="ECO:0000313" key="2">
    <source>
        <dbReference type="Proteomes" id="UP000000346"/>
    </source>
</evidence>
<dbReference type="AlphaFoldDB" id="D9PZB3"/>
<dbReference type="HOGENOM" id="CLU_3282639_0_0_2"/>
<dbReference type="KEGG" id="asc:ASAC_1495"/>
<proteinExistence type="predicted"/>
<reference evidence="1 2" key="1">
    <citation type="journal article" date="2010" name="Appl. Environ. Microbiol.">
        <title>The genome sequence of the crenarchaeon Acidilobus saccharovorans supports a new order, Acidilobales, and suggests an important ecological role in terrestrial acidic hot springs.</title>
        <authorList>
            <person name="Mardanov A.V."/>
            <person name="Svetlitchnyi V.A."/>
            <person name="Beletsky A.V."/>
            <person name="Prokofeva M.I."/>
            <person name="Bonch-Osmolovskaya E.A."/>
            <person name="Ravin N.V."/>
            <person name="Skryabin K.G."/>
        </authorList>
    </citation>
    <scope>NUCLEOTIDE SEQUENCE [LARGE SCALE GENOMIC DNA]</scope>
    <source>
        <strain evidence="2">DSM 16705 / JCM 18335 / VKM B-2471 / 345-15</strain>
    </source>
</reference>
<organism evidence="1 2">
    <name type="scientific">Acidilobus saccharovorans (strain DSM 16705 / JCM 18335 / VKM B-2471 / 345-15)</name>
    <dbReference type="NCBI Taxonomy" id="666510"/>
    <lineage>
        <taxon>Archaea</taxon>
        <taxon>Thermoproteota</taxon>
        <taxon>Thermoprotei</taxon>
        <taxon>Acidilobales</taxon>
        <taxon>Acidilobaceae</taxon>
        <taxon>Acidilobus</taxon>
    </lineage>
</organism>
<sequence length="40" mass="4212">MAHKPSTHVHGFGQVYMLTLALAPRGLGQLKGVLGEALVI</sequence>
<accession>D9PZB3</accession>
<keyword evidence="2" id="KW-1185">Reference proteome</keyword>
<dbReference type="Proteomes" id="UP000000346">
    <property type="component" value="Chromosome"/>
</dbReference>
<evidence type="ECO:0000313" key="1">
    <source>
        <dbReference type="EMBL" id="ADL19900.1"/>
    </source>
</evidence>
<gene>
    <name evidence="1" type="ordered locus">ASAC_1495</name>
</gene>